<evidence type="ECO:0008006" key="9">
    <source>
        <dbReference type="Google" id="ProtNLM"/>
    </source>
</evidence>
<feature type="region of interest" description="Disordered" evidence="5">
    <location>
        <begin position="1"/>
        <end position="68"/>
    </location>
</feature>
<keyword evidence="3 6" id="KW-1133">Transmembrane helix</keyword>
<dbReference type="AlphaFoldDB" id="A0A2A2WSK5"/>
<dbReference type="EMBL" id="NTGA01000007">
    <property type="protein sequence ID" value="PAY24180.1"/>
    <property type="molecule type" value="Genomic_DNA"/>
</dbReference>
<dbReference type="OrthoDB" id="4775437at2"/>
<feature type="transmembrane region" description="Helical" evidence="6">
    <location>
        <begin position="123"/>
        <end position="146"/>
    </location>
</feature>
<evidence type="ECO:0000256" key="3">
    <source>
        <dbReference type="ARBA" id="ARBA00022989"/>
    </source>
</evidence>
<feature type="compositionally biased region" description="Low complexity" evidence="5">
    <location>
        <begin position="1"/>
        <end position="16"/>
    </location>
</feature>
<accession>A0A2A2WSK5</accession>
<name>A0A2A2WSK5_9ACTN</name>
<gene>
    <name evidence="7" type="ORF">CEY15_04080</name>
</gene>
<reference evidence="8" key="1">
    <citation type="submission" date="2017-09" db="EMBL/GenBank/DDBJ databases">
        <authorList>
            <person name="Zhang Y."/>
            <person name="Huang X."/>
            <person name="Liu J."/>
            <person name="Lu L."/>
            <person name="Peng K."/>
        </authorList>
    </citation>
    <scope>NUCLEOTIDE SEQUENCE [LARGE SCALE GENOMIC DNA]</scope>
    <source>
        <strain evidence="8">S-XJ-1</strain>
    </source>
</reference>
<evidence type="ECO:0000256" key="6">
    <source>
        <dbReference type="SAM" id="Phobius"/>
    </source>
</evidence>
<keyword evidence="8" id="KW-1185">Reference proteome</keyword>
<dbReference type="InterPro" id="IPR007593">
    <property type="entry name" value="CD225/Dispanin_fam"/>
</dbReference>
<evidence type="ECO:0000256" key="5">
    <source>
        <dbReference type="SAM" id="MobiDB-lite"/>
    </source>
</evidence>
<organism evidence="7 8">
    <name type="scientific">Dietzia natronolimnaea</name>
    <dbReference type="NCBI Taxonomy" id="161920"/>
    <lineage>
        <taxon>Bacteria</taxon>
        <taxon>Bacillati</taxon>
        <taxon>Actinomycetota</taxon>
        <taxon>Actinomycetes</taxon>
        <taxon>Mycobacteriales</taxon>
        <taxon>Dietziaceae</taxon>
        <taxon>Dietzia</taxon>
    </lineage>
</organism>
<comment type="subcellular location">
    <subcellularLocation>
        <location evidence="1">Membrane</location>
    </subcellularLocation>
</comment>
<protein>
    <recommendedName>
        <fullName evidence="9">CD225/dispanin family protein</fullName>
    </recommendedName>
</protein>
<dbReference type="RefSeq" id="WP_095717420.1">
    <property type="nucleotide sequence ID" value="NZ_NTGA01000007.1"/>
</dbReference>
<dbReference type="Pfam" id="PF04505">
    <property type="entry name" value="CD225"/>
    <property type="match status" value="1"/>
</dbReference>
<keyword evidence="2 6" id="KW-0812">Transmembrane</keyword>
<proteinExistence type="predicted"/>
<evidence type="ECO:0000313" key="7">
    <source>
        <dbReference type="EMBL" id="PAY24180.1"/>
    </source>
</evidence>
<sequence>MTNPSYPGSSSDSPYGAGQTPGQDSGYWQDPGYGQGPTYGQGASSYGQHPGYGAQSPGGFTGPTGAARPGPPSNIGWAVASILFFWPLAFVAMTRASDVYPLWAAGHHAEAEAASASAKKLGLISLGLFALLIVLYFAFIFAMIGLSASGF</sequence>
<dbReference type="GO" id="GO:0016020">
    <property type="term" value="C:membrane"/>
    <property type="evidence" value="ECO:0007669"/>
    <property type="project" value="UniProtKB-SubCell"/>
</dbReference>
<comment type="caution">
    <text evidence="7">The sequence shown here is derived from an EMBL/GenBank/DDBJ whole genome shotgun (WGS) entry which is preliminary data.</text>
</comment>
<evidence type="ECO:0000313" key="8">
    <source>
        <dbReference type="Proteomes" id="UP000218810"/>
    </source>
</evidence>
<feature type="transmembrane region" description="Helical" evidence="6">
    <location>
        <begin position="75"/>
        <end position="93"/>
    </location>
</feature>
<keyword evidence="4 6" id="KW-0472">Membrane</keyword>
<dbReference type="Proteomes" id="UP000218810">
    <property type="component" value="Unassembled WGS sequence"/>
</dbReference>
<evidence type="ECO:0000256" key="1">
    <source>
        <dbReference type="ARBA" id="ARBA00004370"/>
    </source>
</evidence>
<evidence type="ECO:0000256" key="2">
    <source>
        <dbReference type="ARBA" id="ARBA00022692"/>
    </source>
</evidence>
<evidence type="ECO:0000256" key="4">
    <source>
        <dbReference type="ARBA" id="ARBA00023136"/>
    </source>
</evidence>